<comment type="caution">
    <text evidence="1">The sequence shown here is derived from an EMBL/GenBank/DDBJ whole genome shotgun (WGS) entry which is preliminary data.</text>
</comment>
<dbReference type="STRING" id="432608.A6V39_05145"/>
<dbReference type="EMBL" id="LWUJ01000014">
    <property type="protein sequence ID" value="OAL09814.1"/>
    <property type="molecule type" value="Genomic_DNA"/>
</dbReference>
<gene>
    <name evidence="1" type="ORF">A6V39_05145</name>
</gene>
<keyword evidence="2" id="KW-1185">Reference proteome</keyword>
<dbReference type="Proteomes" id="UP000077623">
    <property type="component" value="Unassembled WGS sequence"/>
</dbReference>
<accession>A0A1A9QCJ6</accession>
<reference evidence="2" key="1">
    <citation type="submission" date="2016-04" db="EMBL/GenBank/DDBJ databases">
        <authorList>
            <person name="Quiroz-Castaneda R.E."/>
            <person name="Martinez-Ocampo F."/>
        </authorList>
    </citation>
    <scope>NUCLEOTIDE SEQUENCE [LARGE SCALE GENOMIC DNA]</scope>
    <source>
        <strain evidence="2">INIFAP01</strain>
    </source>
</reference>
<protein>
    <submittedName>
        <fullName evidence="1">Uncharacterized protein</fullName>
    </submittedName>
</protein>
<name>A0A1A9QCJ6_9MOLU</name>
<evidence type="ECO:0000313" key="2">
    <source>
        <dbReference type="Proteomes" id="UP000077623"/>
    </source>
</evidence>
<proteinExistence type="predicted"/>
<organism evidence="1 2">
    <name type="scientific">Candidatus Mycoplasma haematobovis</name>
    <dbReference type="NCBI Taxonomy" id="432608"/>
    <lineage>
        <taxon>Bacteria</taxon>
        <taxon>Bacillati</taxon>
        <taxon>Mycoplasmatota</taxon>
        <taxon>Mollicutes</taxon>
        <taxon>Mycoplasmataceae</taxon>
        <taxon>Mycoplasma</taxon>
    </lineage>
</organism>
<dbReference type="AlphaFoldDB" id="A0A1A9QCJ6"/>
<evidence type="ECO:0000313" key="1">
    <source>
        <dbReference type="EMBL" id="OAL09814.1"/>
    </source>
</evidence>
<dbReference type="RefSeq" id="WP_187150667.1">
    <property type="nucleotide sequence ID" value="NZ_LWUJ01000014.1"/>
</dbReference>
<sequence length="343" mass="39248">MANTNLAKTTYGLLGTGVLLGAGYVAKPWILGDRVVDLLKVHNPERQILTIASPSYSDRWKKAWFDYRESNKDRDKDAWEIGDWEKAKTNKNDVPAPSSFIDACERNSQARISGKSHPLYQEVLQWCTGSSKVSIRDLIRDSGKRSLNEHDSKTNEKNGWKPLFKKYFDNYKNQSTDPLGVEGWQIKESTVTAENSGMMEKFIEKCKSLAQTEVEGTGDPTYQKINSHCSADIHAEDIIREAYPGRRLVNVSKFKNKKDNPLALEIWQRYVSKNKEKTTGEDQWGVKSWHLAKERHEVPENFWDKCDEKRTQPIKGIEDAAFKEVFDYCTVEASKIGDWGDTV</sequence>